<keyword evidence="12 13" id="KW-0407">Ion channel</keyword>
<feature type="transmembrane region" description="Helical" evidence="15">
    <location>
        <begin position="465"/>
        <end position="490"/>
    </location>
</feature>
<proteinExistence type="inferred from homology"/>
<dbReference type="Proteomes" id="UP000887566">
    <property type="component" value="Unplaced"/>
</dbReference>
<keyword evidence="6 15" id="KW-1133">Transmembrane helix</keyword>
<reference evidence="17" key="1">
    <citation type="submission" date="2022-11" db="UniProtKB">
        <authorList>
            <consortium name="WormBaseParasite"/>
        </authorList>
    </citation>
    <scope>IDENTIFICATION</scope>
</reference>
<keyword evidence="4 13" id="KW-0894">Sodium channel</keyword>
<comment type="similarity">
    <text evidence="2 13">Belongs to the amiloride-sensitive sodium channel (TC 1.A.6) family.</text>
</comment>
<feature type="region of interest" description="Disordered" evidence="14">
    <location>
        <begin position="17"/>
        <end position="39"/>
    </location>
</feature>
<keyword evidence="16" id="KW-1185">Reference proteome</keyword>
<comment type="subcellular location">
    <subcellularLocation>
        <location evidence="1">Membrane</location>
        <topology evidence="1">Multi-pass membrane protein</topology>
    </subcellularLocation>
</comment>
<dbReference type="AlphaFoldDB" id="A0A914VQF6"/>
<evidence type="ECO:0000256" key="13">
    <source>
        <dbReference type="RuleBase" id="RU000679"/>
    </source>
</evidence>
<organism evidence="16 17">
    <name type="scientific">Plectus sambesii</name>
    <dbReference type="NCBI Taxonomy" id="2011161"/>
    <lineage>
        <taxon>Eukaryota</taxon>
        <taxon>Metazoa</taxon>
        <taxon>Ecdysozoa</taxon>
        <taxon>Nematoda</taxon>
        <taxon>Chromadorea</taxon>
        <taxon>Plectida</taxon>
        <taxon>Plectina</taxon>
        <taxon>Plectoidea</taxon>
        <taxon>Plectidae</taxon>
        <taxon>Plectus</taxon>
    </lineage>
</organism>
<evidence type="ECO:0000256" key="5">
    <source>
        <dbReference type="ARBA" id="ARBA00022692"/>
    </source>
</evidence>
<evidence type="ECO:0000256" key="10">
    <source>
        <dbReference type="ARBA" id="ARBA00023180"/>
    </source>
</evidence>
<dbReference type="GO" id="GO:0015280">
    <property type="term" value="F:ligand-gated sodium channel activity"/>
    <property type="evidence" value="ECO:0007669"/>
    <property type="project" value="TreeGrafter"/>
</dbReference>
<sequence>MVNFNFHLTPQARENARRAAEAAATNGHHPTAPLPPYTPPKYTVSDAFRMFARRTNGHGWIRTSRARSFWATNCWFILTLIVFIAAIVYTALLWANYAQYETETSIHSMVGKLPFPSVTVCSNNPIKVSSIVNAQPDSYRQSLQKIPANIDSLFKEQDYYIGKLKTGELDPVYDAYVNLVAARNGSTVEQRYAIGCSVNELVLSCKFGGKVCDFAKESQRFYDDVYGNCYTWNYDSSERMVAAGIDNGLQLVLMVSVNDSLPYYVESQGAKVVVHEPGTMPLPATEAKSVAAGLDTELGLSLSSFSRLGHPYNDPGCMLDYDDFTNLFGFDYTMKGCFETCQQRATVRQCGCSDSRKTPAAAPICDASDPDVIACLAKVSYSLQRDADTLCKCPPACSENVYESLNSYSNWPSETLKSTFKSKYGVEYNNTARVQIYYRTPVTTKYADQPSQTRNQFIGWLGGQLFVWSGTSLITLLEVVAFLLTSVLVICTQNVDWLMVDHDDLEYPY</sequence>
<evidence type="ECO:0000256" key="4">
    <source>
        <dbReference type="ARBA" id="ARBA00022461"/>
    </source>
</evidence>
<keyword evidence="9 15" id="KW-0472">Membrane</keyword>
<evidence type="ECO:0000256" key="11">
    <source>
        <dbReference type="ARBA" id="ARBA00023201"/>
    </source>
</evidence>
<dbReference type="Gene3D" id="2.60.470.10">
    <property type="entry name" value="Acid-sensing ion channels like domains"/>
    <property type="match status" value="1"/>
</dbReference>
<evidence type="ECO:0000256" key="7">
    <source>
        <dbReference type="ARBA" id="ARBA00023053"/>
    </source>
</evidence>
<dbReference type="InterPro" id="IPR001873">
    <property type="entry name" value="ENaC"/>
</dbReference>
<keyword evidence="5 13" id="KW-0812">Transmembrane</keyword>
<accession>A0A914VQF6</accession>
<evidence type="ECO:0000313" key="16">
    <source>
        <dbReference type="Proteomes" id="UP000887566"/>
    </source>
</evidence>
<keyword evidence="8 13" id="KW-0406">Ion transport</keyword>
<dbReference type="Pfam" id="PF00858">
    <property type="entry name" value="ASC"/>
    <property type="match status" value="1"/>
</dbReference>
<evidence type="ECO:0000256" key="12">
    <source>
        <dbReference type="ARBA" id="ARBA00023303"/>
    </source>
</evidence>
<dbReference type="WBParaSite" id="PSAMB.scaffold231size63335.g3799.t1">
    <property type="protein sequence ID" value="PSAMB.scaffold231size63335.g3799.t1"/>
    <property type="gene ID" value="PSAMB.scaffold231size63335.g3799"/>
</dbReference>
<evidence type="ECO:0000256" key="6">
    <source>
        <dbReference type="ARBA" id="ARBA00022989"/>
    </source>
</evidence>
<dbReference type="Gene3D" id="1.10.287.770">
    <property type="entry name" value="YojJ-like"/>
    <property type="match status" value="1"/>
</dbReference>
<evidence type="ECO:0000256" key="3">
    <source>
        <dbReference type="ARBA" id="ARBA00022448"/>
    </source>
</evidence>
<dbReference type="GO" id="GO:0005886">
    <property type="term" value="C:plasma membrane"/>
    <property type="evidence" value="ECO:0007669"/>
    <property type="project" value="TreeGrafter"/>
</dbReference>
<evidence type="ECO:0000313" key="17">
    <source>
        <dbReference type="WBParaSite" id="PSAMB.scaffold231size63335.g3799.t1"/>
    </source>
</evidence>
<dbReference type="PANTHER" id="PTHR11690:SF248">
    <property type="entry name" value="PICKPOCKET 17, ISOFORM A"/>
    <property type="match status" value="1"/>
</dbReference>
<dbReference type="PANTHER" id="PTHR11690">
    <property type="entry name" value="AMILORIDE-SENSITIVE SODIUM CHANNEL-RELATED"/>
    <property type="match status" value="1"/>
</dbReference>
<evidence type="ECO:0000256" key="9">
    <source>
        <dbReference type="ARBA" id="ARBA00023136"/>
    </source>
</evidence>
<feature type="transmembrane region" description="Helical" evidence="15">
    <location>
        <begin position="74"/>
        <end position="95"/>
    </location>
</feature>
<dbReference type="PRINTS" id="PR01078">
    <property type="entry name" value="AMINACHANNEL"/>
</dbReference>
<name>A0A914VQF6_9BILA</name>
<evidence type="ECO:0000256" key="1">
    <source>
        <dbReference type="ARBA" id="ARBA00004141"/>
    </source>
</evidence>
<evidence type="ECO:0000256" key="2">
    <source>
        <dbReference type="ARBA" id="ARBA00007193"/>
    </source>
</evidence>
<keyword evidence="11 13" id="KW-0739">Sodium transport</keyword>
<protein>
    <submittedName>
        <fullName evidence="17">Uncharacterized protein</fullName>
    </submittedName>
</protein>
<keyword evidence="10" id="KW-0325">Glycoprotein</keyword>
<keyword evidence="3 13" id="KW-0813">Transport</keyword>
<keyword evidence="7" id="KW-0915">Sodium</keyword>
<evidence type="ECO:0000256" key="15">
    <source>
        <dbReference type="SAM" id="Phobius"/>
    </source>
</evidence>
<evidence type="ECO:0000256" key="14">
    <source>
        <dbReference type="SAM" id="MobiDB-lite"/>
    </source>
</evidence>
<evidence type="ECO:0000256" key="8">
    <source>
        <dbReference type="ARBA" id="ARBA00023065"/>
    </source>
</evidence>